<name>X0YAQ8_9ZZZZ</name>
<dbReference type="AlphaFoldDB" id="X0YAQ8"/>
<dbReference type="InterPro" id="IPR027417">
    <property type="entry name" value="P-loop_NTPase"/>
</dbReference>
<proteinExistence type="predicted"/>
<dbReference type="EMBL" id="BARS01055452">
    <property type="protein sequence ID" value="GAG45818.1"/>
    <property type="molecule type" value="Genomic_DNA"/>
</dbReference>
<reference evidence="1" key="1">
    <citation type="journal article" date="2014" name="Front. Microbiol.">
        <title>High frequency of phylogenetically diverse reductive dehalogenase-homologous genes in deep subseafloor sedimentary metagenomes.</title>
        <authorList>
            <person name="Kawai M."/>
            <person name="Futagami T."/>
            <person name="Toyoda A."/>
            <person name="Takaki Y."/>
            <person name="Nishi S."/>
            <person name="Hori S."/>
            <person name="Arai W."/>
            <person name="Tsubouchi T."/>
            <person name="Morono Y."/>
            <person name="Uchiyama I."/>
            <person name="Ito T."/>
            <person name="Fujiyama A."/>
            <person name="Inagaki F."/>
            <person name="Takami H."/>
        </authorList>
    </citation>
    <scope>NUCLEOTIDE SEQUENCE</scope>
    <source>
        <strain evidence="1">Expedition CK06-06</strain>
    </source>
</reference>
<gene>
    <name evidence="1" type="ORF">S01H1_81871</name>
</gene>
<sequence length="124" mass="13960">PVIESIRDCDFVILVTEPTPFGLNDLKLAVDMVRALEIPFAVVINRADVGDDKVQLYCSDNGIAILEQIPDDRRIAEAYSRGEMVCEVLPEYESLFAGLLNKVAEEVKIRADRVEISDHEQKRN</sequence>
<dbReference type="PANTHER" id="PTHR43063">
    <property type="entry name" value="4FE-4S CLUSTER CONTAINING PARA FAMILY ATPASE PROTEIN"/>
    <property type="match status" value="1"/>
</dbReference>
<protein>
    <recommendedName>
        <fullName evidence="2">CobQ/CobB/MinD/ParA nucleotide binding domain-containing protein</fullName>
    </recommendedName>
</protein>
<organism evidence="1">
    <name type="scientific">marine sediment metagenome</name>
    <dbReference type="NCBI Taxonomy" id="412755"/>
    <lineage>
        <taxon>unclassified sequences</taxon>
        <taxon>metagenomes</taxon>
        <taxon>ecological metagenomes</taxon>
    </lineage>
</organism>
<feature type="non-terminal residue" evidence="1">
    <location>
        <position position="1"/>
    </location>
</feature>
<dbReference type="PANTHER" id="PTHR43063:SF1">
    <property type="entry name" value="4FE-4S CLUSTER CONTAINING PARA FAMILY ATPASE PROTEIN"/>
    <property type="match status" value="1"/>
</dbReference>
<dbReference type="SUPFAM" id="SSF52540">
    <property type="entry name" value="P-loop containing nucleoside triphosphate hydrolases"/>
    <property type="match status" value="1"/>
</dbReference>
<dbReference type="Gene3D" id="3.40.50.300">
    <property type="entry name" value="P-loop containing nucleotide triphosphate hydrolases"/>
    <property type="match status" value="1"/>
</dbReference>
<accession>X0YAQ8</accession>
<comment type="caution">
    <text evidence="1">The sequence shown here is derived from an EMBL/GenBank/DDBJ whole genome shotgun (WGS) entry which is preliminary data.</text>
</comment>
<evidence type="ECO:0008006" key="2">
    <source>
        <dbReference type="Google" id="ProtNLM"/>
    </source>
</evidence>
<evidence type="ECO:0000313" key="1">
    <source>
        <dbReference type="EMBL" id="GAG45818.1"/>
    </source>
</evidence>